<dbReference type="FunFam" id="3.40.50.720:FF:000084">
    <property type="entry name" value="Short-chain dehydrogenase reductase"/>
    <property type="match status" value="1"/>
</dbReference>
<dbReference type="InterPro" id="IPR036291">
    <property type="entry name" value="NAD(P)-bd_dom_sf"/>
</dbReference>
<reference evidence="5" key="1">
    <citation type="journal article" date="2020" name="mSystems">
        <title>Genome- and Community-Level Interaction Insights into Carbon Utilization and Element Cycling Functions of Hydrothermarchaeota in Hydrothermal Sediment.</title>
        <authorList>
            <person name="Zhou Z."/>
            <person name="Liu Y."/>
            <person name="Xu W."/>
            <person name="Pan J."/>
            <person name="Luo Z.H."/>
            <person name="Li M."/>
        </authorList>
    </citation>
    <scope>NUCLEOTIDE SEQUENCE [LARGE SCALE GENOMIC DNA]</scope>
    <source>
        <strain evidence="5">SpSt-508</strain>
    </source>
</reference>
<dbReference type="PROSITE" id="PS00061">
    <property type="entry name" value="ADH_SHORT"/>
    <property type="match status" value="1"/>
</dbReference>
<evidence type="ECO:0000256" key="2">
    <source>
        <dbReference type="ARBA" id="ARBA00023002"/>
    </source>
</evidence>
<evidence type="ECO:0000256" key="1">
    <source>
        <dbReference type="ARBA" id="ARBA00006484"/>
    </source>
</evidence>
<feature type="domain" description="Ketoreductase" evidence="4">
    <location>
        <begin position="9"/>
        <end position="180"/>
    </location>
</feature>
<dbReference type="InterPro" id="IPR057326">
    <property type="entry name" value="KR_dom"/>
</dbReference>
<dbReference type="PRINTS" id="PR00081">
    <property type="entry name" value="GDHRDH"/>
</dbReference>
<organism evidence="5">
    <name type="scientific">Schlesneria paludicola</name>
    <dbReference type="NCBI Taxonomy" id="360056"/>
    <lineage>
        <taxon>Bacteria</taxon>
        <taxon>Pseudomonadati</taxon>
        <taxon>Planctomycetota</taxon>
        <taxon>Planctomycetia</taxon>
        <taxon>Planctomycetales</taxon>
        <taxon>Planctomycetaceae</taxon>
        <taxon>Schlesneria</taxon>
    </lineage>
</organism>
<dbReference type="SUPFAM" id="SSF51735">
    <property type="entry name" value="NAD(P)-binding Rossmann-fold domains"/>
    <property type="match status" value="1"/>
</dbReference>
<protein>
    <submittedName>
        <fullName evidence="5">SDR family oxidoreductase</fullName>
    </submittedName>
</protein>
<comment type="similarity">
    <text evidence="1 3">Belongs to the short-chain dehydrogenases/reductases (SDR) family.</text>
</comment>
<dbReference type="PANTHER" id="PTHR43669:SF3">
    <property type="entry name" value="ALCOHOL DEHYDROGENASE, PUTATIVE (AFU_ORTHOLOGUE AFUA_3G03445)-RELATED"/>
    <property type="match status" value="1"/>
</dbReference>
<dbReference type="PRINTS" id="PR00080">
    <property type="entry name" value="SDRFAMILY"/>
</dbReference>
<accession>A0A7C4LN56</accession>
<dbReference type="InterPro" id="IPR020904">
    <property type="entry name" value="Sc_DH/Rdtase_CS"/>
</dbReference>
<name>A0A7C4LN56_9PLAN</name>
<dbReference type="CDD" id="cd05233">
    <property type="entry name" value="SDR_c"/>
    <property type="match status" value="1"/>
</dbReference>
<evidence type="ECO:0000256" key="3">
    <source>
        <dbReference type="RuleBase" id="RU000363"/>
    </source>
</evidence>
<dbReference type="AlphaFoldDB" id="A0A7C4LN56"/>
<dbReference type="EMBL" id="DSVQ01000012">
    <property type="protein sequence ID" value="HGT39237.1"/>
    <property type="molecule type" value="Genomic_DNA"/>
</dbReference>
<keyword evidence="2" id="KW-0560">Oxidoreductase</keyword>
<dbReference type="Pfam" id="PF00106">
    <property type="entry name" value="adh_short"/>
    <property type="match status" value="1"/>
</dbReference>
<dbReference type="Gene3D" id="3.40.50.720">
    <property type="entry name" value="NAD(P)-binding Rossmann-like Domain"/>
    <property type="match status" value="1"/>
</dbReference>
<dbReference type="GO" id="GO:0016491">
    <property type="term" value="F:oxidoreductase activity"/>
    <property type="evidence" value="ECO:0007669"/>
    <property type="project" value="UniProtKB-KW"/>
</dbReference>
<evidence type="ECO:0000259" key="4">
    <source>
        <dbReference type="SMART" id="SM00822"/>
    </source>
</evidence>
<gene>
    <name evidence="5" type="ORF">ENS64_08245</name>
</gene>
<comment type="caution">
    <text evidence="5">The sequence shown here is derived from an EMBL/GenBank/DDBJ whole genome shotgun (WGS) entry which is preliminary data.</text>
</comment>
<dbReference type="InterPro" id="IPR002347">
    <property type="entry name" value="SDR_fam"/>
</dbReference>
<evidence type="ECO:0000313" key="5">
    <source>
        <dbReference type="EMBL" id="HGT39237.1"/>
    </source>
</evidence>
<dbReference type="SMART" id="SM00822">
    <property type="entry name" value="PKS_KR"/>
    <property type="match status" value="1"/>
</dbReference>
<proteinExistence type="inferred from homology"/>
<dbReference type="PANTHER" id="PTHR43669">
    <property type="entry name" value="5-KETO-D-GLUCONATE 5-REDUCTASE"/>
    <property type="match status" value="1"/>
</dbReference>
<sequence>MGEMSLRQQVVVITGASRGIGRGLAEALAREGCRLALCARSLDKLEALASVLREGGAEVLVEKVDVAHEADVERFFAAIDGRYGRVDILVNNAGAFDGGPLDEVSLEAWNTVLGACLTGTFLCSRAAFRRMKTQRRGRILNIGSISAQRPRAGSAPYAAAKFGVWGLTQAIALDGRPHGIVCGCLHPGNVLVERRRDSTAAFDQEPMMDVETIVAAALAMLKLPPDVNFLEAIVLPRDQDYLGRG</sequence>